<dbReference type="FunFam" id="3.40.50.300:FF:000335">
    <property type="entry name" value="ATP binding cassette subfamily A member 5"/>
    <property type="match status" value="1"/>
</dbReference>
<dbReference type="Pfam" id="PF12698">
    <property type="entry name" value="ABC2_membrane_3"/>
    <property type="match status" value="1"/>
</dbReference>
<feature type="transmembrane region" description="Helical" evidence="10">
    <location>
        <begin position="402"/>
        <end position="425"/>
    </location>
</feature>
<dbReference type="Gene3D" id="3.40.50.300">
    <property type="entry name" value="P-loop containing nucleotide triphosphate hydrolases"/>
    <property type="match status" value="1"/>
</dbReference>
<name>A0AAD5T9M6_9FUNG</name>
<keyword evidence="4 10" id="KW-0812">Transmembrane</keyword>
<dbReference type="InterPro" id="IPR027417">
    <property type="entry name" value="P-loop_NTPase"/>
</dbReference>
<proteinExistence type="inferred from homology"/>
<evidence type="ECO:0000256" key="2">
    <source>
        <dbReference type="ARBA" id="ARBA00008869"/>
    </source>
</evidence>
<evidence type="ECO:0000256" key="9">
    <source>
        <dbReference type="ARBA" id="ARBA00023136"/>
    </source>
</evidence>
<evidence type="ECO:0000259" key="11">
    <source>
        <dbReference type="PROSITE" id="PS50893"/>
    </source>
</evidence>
<feature type="transmembrane region" description="Helical" evidence="10">
    <location>
        <begin position="333"/>
        <end position="353"/>
    </location>
</feature>
<protein>
    <recommendedName>
        <fullName evidence="11">ABC transporter domain-containing protein</fullName>
    </recommendedName>
</protein>
<comment type="subcellular location">
    <subcellularLocation>
        <location evidence="1">Membrane</location>
        <topology evidence="1">Multi-pass membrane protein</topology>
    </subcellularLocation>
</comment>
<dbReference type="InterPro" id="IPR013525">
    <property type="entry name" value="ABC2_TM"/>
</dbReference>
<dbReference type="PANTHER" id="PTHR19229">
    <property type="entry name" value="ATP-BINDING CASSETTE TRANSPORTER SUBFAMILY A ABCA"/>
    <property type="match status" value="1"/>
</dbReference>
<dbReference type="AlphaFoldDB" id="A0AAD5T9M6"/>
<dbReference type="GO" id="GO:0140359">
    <property type="term" value="F:ABC-type transporter activity"/>
    <property type="evidence" value="ECO:0007669"/>
    <property type="project" value="InterPro"/>
</dbReference>
<organism evidence="12 13">
    <name type="scientific">Physocladia obscura</name>
    <dbReference type="NCBI Taxonomy" id="109957"/>
    <lineage>
        <taxon>Eukaryota</taxon>
        <taxon>Fungi</taxon>
        <taxon>Fungi incertae sedis</taxon>
        <taxon>Chytridiomycota</taxon>
        <taxon>Chytridiomycota incertae sedis</taxon>
        <taxon>Chytridiomycetes</taxon>
        <taxon>Chytridiales</taxon>
        <taxon>Chytriomycetaceae</taxon>
        <taxon>Physocladia</taxon>
    </lineage>
</organism>
<reference evidence="12" key="1">
    <citation type="submission" date="2020-05" db="EMBL/GenBank/DDBJ databases">
        <title>Phylogenomic resolution of chytrid fungi.</title>
        <authorList>
            <person name="Stajich J.E."/>
            <person name="Amses K."/>
            <person name="Simmons R."/>
            <person name="Seto K."/>
            <person name="Myers J."/>
            <person name="Bonds A."/>
            <person name="Quandt C.A."/>
            <person name="Barry K."/>
            <person name="Liu P."/>
            <person name="Grigoriev I."/>
            <person name="Longcore J.E."/>
            <person name="James T.Y."/>
        </authorList>
    </citation>
    <scope>NUCLEOTIDE SEQUENCE</scope>
    <source>
        <strain evidence="12">JEL0513</strain>
    </source>
</reference>
<accession>A0AAD5T9M6</accession>
<feature type="transmembrane region" description="Helical" evidence="10">
    <location>
        <begin position="21"/>
        <end position="45"/>
    </location>
</feature>
<feature type="transmembrane region" description="Helical" evidence="10">
    <location>
        <begin position="301"/>
        <end position="321"/>
    </location>
</feature>
<evidence type="ECO:0000256" key="1">
    <source>
        <dbReference type="ARBA" id="ARBA00004141"/>
    </source>
</evidence>
<keyword evidence="6" id="KW-0547">Nucleotide-binding</keyword>
<feature type="transmembrane region" description="Helical" evidence="10">
    <location>
        <begin position="275"/>
        <end position="294"/>
    </location>
</feature>
<dbReference type="InterPro" id="IPR003593">
    <property type="entry name" value="AAA+_ATPase"/>
</dbReference>
<dbReference type="InterPro" id="IPR026082">
    <property type="entry name" value="ABCA"/>
</dbReference>
<evidence type="ECO:0000256" key="7">
    <source>
        <dbReference type="ARBA" id="ARBA00022840"/>
    </source>
</evidence>
<dbReference type="PROSITE" id="PS50893">
    <property type="entry name" value="ABC_TRANSPORTER_2"/>
    <property type="match status" value="1"/>
</dbReference>
<evidence type="ECO:0000256" key="6">
    <source>
        <dbReference type="ARBA" id="ARBA00022741"/>
    </source>
</evidence>
<dbReference type="PROSITE" id="PS00211">
    <property type="entry name" value="ABC_TRANSPORTER_1"/>
    <property type="match status" value="1"/>
</dbReference>
<dbReference type="CDD" id="cd03263">
    <property type="entry name" value="ABC_subfamily_A"/>
    <property type="match status" value="1"/>
</dbReference>
<dbReference type="GO" id="GO:0005524">
    <property type="term" value="F:ATP binding"/>
    <property type="evidence" value="ECO:0007669"/>
    <property type="project" value="UniProtKB-KW"/>
</dbReference>
<feature type="domain" description="ABC transporter" evidence="11">
    <location>
        <begin position="506"/>
        <end position="744"/>
    </location>
</feature>
<dbReference type="Pfam" id="PF00005">
    <property type="entry name" value="ABC_tran"/>
    <property type="match status" value="1"/>
</dbReference>
<dbReference type="InterPro" id="IPR017871">
    <property type="entry name" value="ABC_transporter-like_CS"/>
</dbReference>
<evidence type="ECO:0000256" key="10">
    <source>
        <dbReference type="SAM" id="Phobius"/>
    </source>
</evidence>
<dbReference type="InterPro" id="IPR003439">
    <property type="entry name" value="ABC_transporter-like_ATP-bd"/>
</dbReference>
<dbReference type="GO" id="GO:0016887">
    <property type="term" value="F:ATP hydrolysis activity"/>
    <property type="evidence" value="ECO:0007669"/>
    <property type="project" value="InterPro"/>
</dbReference>
<dbReference type="PANTHER" id="PTHR19229:SF36">
    <property type="entry name" value="ATP-BINDING CASSETTE SUB-FAMILY A MEMBER 2"/>
    <property type="match status" value="1"/>
</dbReference>
<evidence type="ECO:0000256" key="5">
    <source>
        <dbReference type="ARBA" id="ARBA00022737"/>
    </source>
</evidence>
<keyword evidence="7" id="KW-0067">ATP-binding</keyword>
<dbReference type="SMART" id="SM00382">
    <property type="entry name" value="AAA"/>
    <property type="match status" value="1"/>
</dbReference>
<dbReference type="GO" id="GO:0016020">
    <property type="term" value="C:membrane"/>
    <property type="evidence" value="ECO:0007669"/>
    <property type="project" value="UniProtKB-SubCell"/>
</dbReference>
<evidence type="ECO:0000313" key="12">
    <source>
        <dbReference type="EMBL" id="KAJ3138171.1"/>
    </source>
</evidence>
<keyword evidence="9 10" id="KW-0472">Membrane</keyword>
<comment type="similarity">
    <text evidence="2">Belongs to the ABC transporter superfamily. ABCA family.</text>
</comment>
<dbReference type="Proteomes" id="UP001211907">
    <property type="component" value="Unassembled WGS sequence"/>
</dbReference>
<keyword evidence="13" id="KW-1185">Reference proteome</keyword>
<keyword evidence="8 10" id="KW-1133">Transmembrane helix</keyword>
<keyword evidence="3" id="KW-0813">Transport</keyword>
<dbReference type="SUPFAM" id="SSF52540">
    <property type="entry name" value="P-loop containing nucleoside triphosphate hydrolases"/>
    <property type="match status" value="1"/>
</dbReference>
<evidence type="ECO:0000256" key="8">
    <source>
        <dbReference type="ARBA" id="ARBA00022989"/>
    </source>
</evidence>
<dbReference type="EMBL" id="JADGJH010000100">
    <property type="protein sequence ID" value="KAJ3138171.1"/>
    <property type="molecule type" value="Genomic_DNA"/>
</dbReference>
<sequence length="839" mass="92027">MNRIHFQAVVQIRRLNARREYLSIFSAIVFPVLMVTIAIVIATTIPVTKMPSSSIVVPLKVYSLPMIFDPSSATEKLNLAIITEDSSSSGLNSVLNPILESEISFDIGPNHLFIQDLSDIKQFIQLDTANLNSTSAPYYPGGFFFNSTLQEFQTVFSDRSIDLGYAVLVDSNRDSSIFPLLSSYIISSANALTGFNVSTPKIIPNLATIVTGKYIDLGSQIVPVFLTNALTFSIISIAESRVKDNEFGVISQIYLSGVHPKSFFLATAFVDGVRYLVAVAICISIMAAAGLTFIKALNIGLFVIPMLVFGIVVIPLGYSISFCFKSSTSVGTIGGSLLSVVVFVPYFIVEFIYNNEISAAATVGFSLIAPSFGLFQIFSALGMSVQSGSPYTVQDYFSFSHIMLPVTLVFLVQSALYTSVAALLFHLQKHNISFMEFMYRKRVATRYAEEALYNLESNDAQDDSNFPNDAQVSQERELLARMANNELFDEERNQIVIEGVGKIVKTATGSLVTSTRYGAKNLVILDNLWFSVKKGECFGFLGPNGAGKSTTMKILAGIDNLTSGRVRFSGNPQDTLTATKVPRFVTENIGYCPQHDALWPKITAREHLHFYATIRGVVNPAEAAASALETVGISEQTAADVFSETLSGGNRRRLMLAIAAIGSPKLLFLDEPTTGVDVAVRRTIWAAIEKWKTRCAIVLTSHSMEEVDALSDRIGILVNGSLRCLGTAQYLKSTHGSGYIVTLRIDNALNSLPTQQWFASEMDKRGYATKARKLIGCTLTFEVPVDKHTVEHSVELLGSVFEILKNKNNFGIFDFTVSQTTLQQVFIDFAKRQKEAKVF</sequence>
<keyword evidence="5" id="KW-0677">Repeat</keyword>
<comment type="caution">
    <text evidence="12">The sequence shown here is derived from an EMBL/GenBank/DDBJ whole genome shotgun (WGS) entry which is preliminary data.</text>
</comment>
<feature type="transmembrane region" description="Helical" evidence="10">
    <location>
        <begin position="360"/>
        <end position="382"/>
    </location>
</feature>
<gene>
    <name evidence="12" type="ORF">HK100_000049</name>
</gene>
<evidence type="ECO:0000256" key="3">
    <source>
        <dbReference type="ARBA" id="ARBA00022448"/>
    </source>
</evidence>
<evidence type="ECO:0000256" key="4">
    <source>
        <dbReference type="ARBA" id="ARBA00022692"/>
    </source>
</evidence>
<evidence type="ECO:0000313" key="13">
    <source>
        <dbReference type="Proteomes" id="UP001211907"/>
    </source>
</evidence>